<evidence type="ECO:0000256" key="1">
    <source>
        <dbReference type="SAM" id="MobiDB-lite"/>
    </source>
</evidence>
<organism evidence="2 3">
    <name type="scientific">Fraxinus pennsylvanica</name>
    <dbReference type="NCBI Taxonomy" id="56036"/>
    <lineage>
        <taxon>Eukaryota</taxon>
        <taxon>Viridiplantae</taxon>
        <taxon>Streptophyta</taxon>
        <taxon>Embryophyta</taxon>
        <taxon>Tracheophyta</taxon>
        <taxon>Spermatophyta</taxon>
        <taxon>Magnoliopsida</taxon>
        <taxon>eudicotyledons</taxon>
        <taxon>Gunneridae</taxon>
        <taxon>Pentapetalae</taxon>
        <taxon>asterids</taxon>
        <taxon>lamiids</taxon>
        <taxon>Lamiales</taxon>
        <taxon>Oleaceae</taxon>
        <taxon>Oleeae</taxon>
        <taxon>Fraxinus</taxon>
    </lineage>
</organism>
<protein>
    <submittedName>
        <fullName evidence="2">Uncharacterized protein</fullName>
    </submittedName>
</protein>
<dbReference type="Proteomes" id="UP000834106">
    <property type="component" value="Chromosome 6"/>
</dbReference>
<gene>
    <name evidence="2" type="ORF">FPE_LOCUS10445</name>
</gene>
<feature type="region of interest" description="Disordered" evidence="1">
    <location>
        <begin position="1"/>
        <end position="28"/>
    </location>
</feature>
<proteinExistence type="predicted"/>
<dbReference type="AlphaFoldDB" id="A0AAD2DTL0"/>
<reference evidence="2" key="1">
    <citation type="submission" date="2023-05" db="EMBL/GenBank/DDBJ databases">
        <authorList>
            <person name="Huff M."/>
        </authorList>
    </citation>
    <scope>NUCLEOTIDE SEQUENCE</scope>
</reference>
<evidence type="ECO:0000313" key="2">
    <source>
        <dbReference type="EMBL" id="CAI9763015.1"/>
    </source>
</evidence>
<keyword evidence="3" id="KW-1185">Reference proteome</keyword>
<dbReference type="EMBL" id="OU503041">
    <property type="protein sequence ID" value="CAI9763015.1"/>
    <property type="molecule type" value="Genomic_DNA"/>
</dbReference>
<feature type="compositionally biased region" description="Basic and acidic residues" evidence="1">
    <location>
        <begin position="1"/>
        <end position="10"/>
    </location>
</feature>
<sequence length="101" mass="11786">MKQKKIEAIENHSSSRNRESEDEGDEERFKVSCWGSFKQMFSRTSLRNQTNHKLPPGNFRYSPLGYAQNFDEGNNEDDSYGTFSSRYAAPSSRFNVYRENV</sequence>
<evidence type="ECO:0000313" key="3">
    <source>
        <dbReference type="Proteomes" id="UP000834106"/>
    </source>
</evidence>
<name>A0AAD2DTL0_9LAMI</name>
<accession>A0AAD2DTL0</accession>